<feature type="region of interest" description="Disordered" evidence="2">
    <location>
        <begin position="48"/>
        <end position="72"/>
    </location>
</feature>
<comment type="subunit">
    <text evidence="1">Component of the TIM23 complex.</text>
</comment>
<dbReference type="InterPro" id="IPR050365">
    <property type="entry name" value="TIM50"/>
</dbReference>
<dbReference type="InterPro" id="IPR036412">
    <property type="entry name" value="HAD-like_sf"/>
</dbReference>
<dbReference type="InterPro" id="IPR023214">
    <property type="entry name" value="HAD_sf"/>
</dbReference>
<dbReference type="GO" id="GO:0015031">
    <property type="term" value="P:protein transport"/>
    <property type="evidence" value="ECO:0007669"/>
    <property type="project" value="UniProtKB-KW"/>
</dbReference>
<dbReference type="RefSeq" id="XP_035318857.1">
    <property type="nucleotide sequence ID" value="XM_035465308.1"/>
</dbReference>
<organism evidence="4 5">
    <name type="scientific">Geosmithia morbida</name>
    <dbReference type="NCBI Taxonomy" id="1094350"/>
    <lineage>
        <taxon>Eukaryota</taxon>
        <taxon>Fungi</taxon>
        <taxon>Dikarya</taxon>
        <taxon>Ascomycota</taxon>
        <taxon>Pezizomycotina</taxon>
        <taxon>Sordariomycetes</taxon>
        <taxon>Hypocreomycetidae</taxon>
        <taxon>Hypocreales</taxon>
        <taxon>Bionectriaceae</taxon>
        <taxon>Geosmithia</taxon>
    </lineage>
</organism>
<dbReference type="SUPFAM" id="SSF56784">
    <property type="entry name" value="HAD-like"/>
    <property type="match status" value="1"/>
</dbReference>
<protein>
    <recommendedName>
        <fullName evidence="1">Mitochondrial import inner membrane translocase subunit TIM50</fullName>
    </recommendedName>
</protein>
<reference evidence="4" key="1">
    <citation type="submission" date="2020-03" db="EMBL/GenBank/DDBJ databases">
        <title>Site-based positive gene gene selection in Geosmithia morbida across the United States reveals a broad range of putative effectors and factors for local host and environmental adapation.</title>
        <authorList>
            <person name="Onufrak A."/>
            <person name="Murdoch R.W."/>
            <person name="Gazis R."/>
            <person name="Huff M."/>
            <person name="Staton M."/>
            <person name="Klingeman W."/>
            <person name="Hadziabdic D."/>
        </authorList>
    </citation>
    <scope>NUCLEOTIDE SEQUENCE</scope>
    <source>
        <strain evidence="4">1262</strain>
    </source>
</reference>
<dbReference type="InterPro" id="IPR004274">
    <property type="entry name" value="FCP1_dom"/>
</dbReference>
<dbReference type="PROSITE" id="PS50969">
    <property type="entry name" value="FCP1"/>
    <property type="match status" value="1"/>
</dbReference>
<dbReference type="AlphaFoldDB" id="A0A9P4YQJ8"/>
<sequence length="281" mass="31687">MSRGEAQQMERDIPARLKKPHKKKERKKAEAAESAAVAAAAVAASASAAKSREARYVPSPSSGGVPDPTPGYIARALSPPSRLASPRPILVVMDLNGTLLHRPSRHRPFDFVERPHARRFLQYCVDTFHLAIWSSARPENVDKMVSQLLTPEQRGRCVVVWGRDRFGLSGDDYNSRVQCYKRLGRLWDDRDVRRSYPGDPDAGRRWDQTNTVLVDDSTEKGRSEPFNILALPEFSATSDESTQVLPQVHDYLNDLCWQSDISRHIRQNPFRLNPNYSLPAS</sequence>
<dbReference type="PANTHER" id="PTHR12210">
    <property type="entry name" value="DULLARD PROTEIN PHOSPHATASE"/>
    <property type="match status" value="1"/>
</dbReference>
<dbReference type="SMART" id="SM00577">
    <property type="entry name" value="CPDc"/>
    <property type="match status" value="1"/>
</dbReference>
<dbReference type="OrthoDB" id="1711508at2759"/>
<keyword evidence="1" id="KW-0809">Transit peptide</keyword>
<evidence type="ECO:0000256" key="1">
    <source>
        <dbReference type="RuleBase" id="RU365079"/>
    </source>
</evidence>
<accession>A0A9P4YQJ8</accession>
<evidence type="ECO:0000313" key="5">
    <source>
        <dbReference type="Proteomes" id="UP000749293"/>
    </source>
</evidence>
<keyword evidence="1" id="KW-0811">Translocation</keyword>
<name>A0A9P4YQJ8_9HYPO</name>
<feature type="region of interest" description="Disordered" evidence="2">
    <location>
        <begin position="1"/>
        <end position="34"/>
    </location>
</feature>
<keyword evidence="1" id="KW-0496">Mitochondrion</keyword>
<evidence type="ECO:0000259" key="3">
    <source>
        <dbReference type="PROSITE" id="PS50969"/>
    </source>
</evidence>
<dbReference type="GO" id="GO:0005744">
    <property type="term" value="C:TIM23 mitochondrial import inner membrane translocase complex"/>
    <property type="evidence" value="ECO:0007669"/>
    <property type="project" value="UniProtKB-UniRule"/>
</dbReference>
<feature type="domain" description="FCP1 homology" evidence="3">
    <location>
        <begin position="84"/>
        <end position="255"/>
    </location>
</feature>
<evidence type="ECO:0000313" key="4">
    <source>
        <dbReference type="EMBL" id="KAF4120205.1"/>
    </source>
</evidence>
<comment type="caution">
    <text evidence="4">The sequence shown here is derived from an EMBL/GenBank/DDBJ whole genome shotgun (WGS) entry which is preliminary data.</text>
</comment>
<comment type="similarity">
    <text evidence="1">Belongs to the TIM50 family.</text>
</comment>
<dbReference type="Gene3D" id="3.40.50.1000">
    <property type="entry name" value="HAD superfamily/HAD-like"/>
    <property type="match status" value="1"/>
</dbReference>
<gene>
    <name evidence="4" type="ORF">GMORB2_3332</name>
</gene>
<proteinExistence type="inferred from homology"/>
<keyword evidence="1" id="KW-0653">Protein transport</keyword>
<feature type="compositionally biased region" description="Basic residues" evidence="2">
    <location>
        <begin position="16"/>
        <end position="26"/>
    </location>
</feature>
<feature type="compositionally biased region" description="Low complexity" evidence="2">
    <location>
        <begin position="58"/>
        <end position="72"/>
    </location>
</feature>
<comment type="subcellular location">
    <subcellularLocation>
        <location evidence="1">Mitochondrion inner membrane</location>
        <topology evidence="1">Single-pass membrane protein</topology>
    </subcellularLocation>
</comment>
<evidence type="ECO:0000256" key="2">
    <source>
        <dbReference type="SAM" id="MobiDB-lite"/>
    </source>
</evidence>
<dbReference type="Pfam" id="PF03031">
    <property type="entry name" value="NIF"/>
    <property type="match status" value="1"/>
</dbReference>
<keyword evidence="1" id="KW-0813">Transport</keyword>
<keyword evidence="5" id="KW-1185">Reference proteome</keyword>
<dbReference type="Proteomes" id="UP000749293">
    <property type="component" value="Unassembled WGS sequence"/>
</dbReference>
<comment type="function">
    <text evidence="1">Essential component of the TIM23 complex, a complex that mediates the translocation of transit peptide-containing proteins across the mitochondrial inner membrane.</text>
</comment>
<dbReference type="EMBL" id="JAANYQ010000018">
    <property type="protein sequence ID" value="KAF4120205.1"/>
    <property type="molecule type" value="Genomic_DNA"/>
</dbReference>
<dbReference type="GeneID" id="55969560"/>